<feature type="binding site" evidence="11">
    <location>
        <position position="89"/>
    </location>
    <ligand>
        <name>Fe(2+)</name>
        <dbReference type="ChEBI" id="CHEBI:29033"/>
        <note>for iron-dependent acireductone dioxygenase activity</note>
    </ligand>
</feature>
<comment type="cofactor">
    <cofactor evidence="11">
        <name>Fe(2+)</name>
        <dbReference type="ChEBI" id="CHEBI:29033"/>
    </cofactor>
    <cofactor evidence="11">
        <name>Ni(2+)</name>
        <dbReference type="ChEBI" id="CHEBI:49786"/>
    </cofactor>
    <text evidence="11">Binds either 1 Fe or Ni cation per monomer. Iron-binding promotes an acireductone dioxygenase reaction producing 2-keto-4-methylthiobutyrate, while nickel-binding promotes an acireductone dioxygenase reaction producing 3-(methylsulfanyl)propanoate.</text>
</comment>
<dbReference type="InterPro" id="IPR027496">
    <property type="entry name" value="ARD_euk"/>
</dbReference>
<name>A0A1G4JF62_9SACH</name>
<evidence type="ECO:0000256" key="4">
    <source>
        <dbReference type="ARBA" id="ARBA00022605"/>
    </source>
</evidence>
<feature type="binding site" evidence="11">
    <location>
        <position position="85"/>
    </location>
    <ligand>
        <name>Ni(2+)</name>
        <dbReference type="ChEBI" id="CHEBI:49786"/>
        <note>for nickel-dependent acireductone dioxygenase activity</note>
    </ligand>
</feature>
<keyword evidence="2 11" id="KW-0963">Cytoplasm</keyword>
<dbReference type="AlphaFoldDB" id="A0A1G4JF62"/>
<dbReference type="GO" id="GO:0005737">
    <property type="term" value="C:cytoplasm"/>
    <property type="evidence" value="ECO:0007669"/>
    <property type="project" value="UniProtKB-SubCell"/>
</dbReference>
<keyword evidence="5 11" id="KW-0479">Metal-binding</keyword>
<feature type="binding site" evidence="11">
    <location>
        <position position="129"/>
    </location>
    <ligand>
        <name>Fe(2+)</name>
        <dbReference type="ChEBI" id="CHEBI:29033"/>
        <note>for iron-dependent acireductone dioxygenase activity</note>
    </ligand>
</feature>
<keyword evidence="7 11" id="KW-0560">Oxidoreductase</keyword>
<dbReference type="InterPro" id="IPR011051">
    <property type="entry name" value="RmlC_Cupin_sf"/>
</dbReference>
<evidence type="ECO:0000256" key="9">
    <source>
        <dbReference type="ARBA" id="ARBA00023167"/>
    </source>
</evidence>
<evidence type="ECO:0000256" key="3">
    <source>
        <dbReference type="ARBA" id="ARBA00022596"/>
    </source>
</evidence>
<comment type="subcellular location">
    <subcellularLocation>
        <location evidence="11">Cytoplasm</location>
    </subcellularLocation>
    <subcellularLocation>
        <location evidence="11">Nucleus</location>
    </subcellularLocation>
</comment>
<comment type="similarity">
    <text evidence="11">Belongs to the acireductone dioxygenase (ARD) family.</text>
</comment>
<dbReference type="HAMAP" id="MF_03154">
    <property type="entry name" value="Salvage_MtnD_euk"/>
    <property type="match status" value="1"/>
</dbReference>
<evidence type="ECO:0000313" key="12">
    <source>
        <dbReference type="EMBL" id="SCU88920.1"/>
    </source>
</evidence>
<accession>A0A1G4JF62</accession>
<dbReference type="CDD" id="cd02232">
    <property type="entry name" value="cupin_ARD"/>
    <property type="match status" value="1"/>
</dbReference>
<protein>
    <recommendedName>
        <fullName evidence="11">Acireductone dioxygenase</fullName>
    </recommendedName>
    <alternativeName>
        <fullName evidence="11">Acireductone dioxygenase (Fe(2+)-requiring)</fullName>
        <shortName evidence="11">ARD'</shortName>
        <shortName evidence="11">Fe-ARD</shortName>
        <ecNumber evidence="11">1.13.11.54</ecNumber>
    </alternativeName>
    <alternativeName>
        <fullName evidence="11">Acireductone dioxygenase (Ni(2+)-requiring)</fullName>
        <shortName evidence="11">ARD</shortName>
        <shortName evidence="11">Ni-ARD</shortName>
        <ecNumber evidence="11">1.13.11.53</ecNumber>
    </alternativeName>
</protein>
<evidence type="ECO:0000256" key="6">
    <source>
        <dbReference type="ARBA" id="ARBA00022964"/>
    </source>
</evidence>
<comment type="catalytic activity">
    <reaction evidence="1 11">
        <text>1,2-dihydroxy-5-(methylsulfanyl)pent-1-en-3-one + O2 = 4-methylsulfanyl-2-oxobutanoate + formate + 2 H(+)</text>
        <dbReference type="Rhea" id="RHEA:24504"/>
        <dbReference type="ChEBI" id="CHEBI:15378"/>
        <dbReference type="ChEBI" id="CHEBI:15379"/>
        <dbReference type="ChEBI" id="CHEBI:15740"/>
        <dbReference type="ChEBI" id="CHEBI:16723"/>
        <dbReference type="ChEBI" id="CHEBI:49252"/>
        <dbReference type="EC" id="1.13.11.54"/>
    </reaction>
</comment>
<feature type="binding site" evidence="11">
    <location>
        <position position="85"/>
    </location>
    <ligand>
        <name>Fe(2+)</name>
        <dbReference type="ChEBI" id="CHEBI:29033"/>
        <note>for iron-dependent acireductone dioxygenase activity</note>
    </ligand>
</feature>
<dbReference type="EC" id="1.13.11.54" evidence="11"/>
<keyword evidence="9 11" id="KW-0486">Methionine biosynthesis</keyword>
<dbReference type="InterPro" id="IPR014710">
    <property type="entry name" value="RmlC-like_jellyroll"/>
</dbReference>
<dbReference type="GO" id="GO:0016151">
    <property type="term" value="F:nickel cation binding"/>
    <property type="evidence" value="ECO:0007669"/>
    <property type="project" value="UniProtKB-UniRule"/>
</dbReference>
<dbReference type="Gene3D" id="2.60.120.10">
    <property type="entry name" value="Jelly Rolls"/>
    <property type="match status" value="1"/>
</dbReference>
<evidence type="ECO:0000256" key="11">
    <source>
        <dbReference type="HAMAP-Rule" id="MF_03154"/>
    </source>
</evidence>
<dbReference type="EC" id="1.13.11.53" evidence="11"/>
<dbReference type="GO" id="GO:0019509">
    <property type="term" value="P:L-methionine salvage from methylthioadenosine"/>
    <property type="evidence" value="ECO:0007669"/>
    <property type="project" value="UniProtKB-UniRule"/>
</dbReference>
<evidence type="ECO:0000256" key="1">
    <source>
        <dbReference type="ARBA" id="ARBA00000428"/>
    </source>
</evidence>
<comment type="function">
    <text evidence="11">Catalyzes 2 different reactions between oxygen and the acireductone 1,2-dihydroxy-3-keto-5-methylthiopentene (DHK-MTPene) depending upon the metal bound in the active site. Fe-containing acireductone dioxygenase (Fe-ARD) produces formate and 2-keto-4-methylthiobutyrate (KMTB), the alpha-ketoacid precursor of methionine in the methionine recycle pathway. Ni-containing acireductone dioxygenase (Ni-ARD) produces methylthiopropionate, carbon monoxide and formate, and does not lie on the methionine recycle pathway.</text>
</comment>
<feature type="binding site" evidence="11">
    <location>
        <position position="89"/>
    </location>
    <ligand>
        <name>Ni(2+)</name>
        <dbReference type="ChEBI" id="CHEBI:49786"/>
        <note>for nickel-dependent acireductone dioxygenase activity</note>
    </ligand>
</feature>
<dbReference type="GO" id="GO:0005506">
    <property type="term" value="F:iron ion binding"/>
    <property type="evidence" value="ECO:0007669"/>
    <property type="project" value="UniProtKB-UniRule"/>
</dbReference>
<dbReference type="OrthoDB" id="1867259at2759"/>
<keyword evidence="8 11" id="KW-0408">Iron</keyword>
<feature type="binding site" evidence="11">
    <location>
        <position position="83"/>
    </location>
    <ligand>
        <name>Ni(2+)</name>
        <dbReference type="ChEBI" id="CHEBI:49786"/>
        <note>for nickel-dependent acireductone dioxygenase activity</note>
    </ligand>
</feature>
<feature type="binding site" evidence="11">
    <location>
        <position position="83"/>
    </location>
    <ligand>
        <name>Fe(2+)</name>
        <dbReference type="ChEBI" id="CHEBI:29033"/>
        <note>for iron-dependent acireductone dioxygenase activity</note>
    </ligand>
</feature>
<organism evidence="12 13">
    <name type="scientific">Lachancea dasiensis</name>
    <dbReference type="NCBI Taxonomy" id="1072105"/>
    <lineage>
        <taxon>Eukaryota</taxon>
        <taxon>Fungi</taxon>
        <taxon>Dikarya</taxon>
        <taxon>Ascomycota</taxon>
        <taxon>Saccharomycotina</taxon>
        <taxon>Saccharomycetes</taxon>
        <taxon>Saccharomycetales</taxon>
        <taxon>Saccharomycetaceae</taxon>
        <taxon>Lachancea</taxon>
    </lineage>
</organism>
<evidence type="ECO:0000256" key="10">
    <source>
        <dbReference type="ARBA" id="ARBA00023242"/>
    </source>
</evidence>
<gene>
    <name evidence="11" type="primary">ADI1</name>
    <name evidence="12" type="ORF">LADA_0E12772G</name>
</gene>
<keyword evidence="13" id="KW-1185">Reference proteome</keyword>
<evidence type="ECO:0000256" key="8">
    <source>
        <dbReference type="ARBA" id="ARBA00023004"/>
    </source>
</evidence>
<reference evidence="13" key="1">
    <citation type="submission" date="2016-03" db="EMBL/GenBank/DDBJ databases">
        <authorList>
            <person name="Devillers H."/>
        </authorList>
    </citation>
    <scope>NUCLEOTIDE SEQUENCE [LARGE SCALE GENOMIC DNA]</scope>
</reference>
<keyword evidence="10 11" id="KW-0539">Nucleus</keyword>
<dbReference type="PANTHER" id="PTHR23418:SF0">
    <property type="entry name" value="ACIREDUCTONE DIOXYGENASE"/>
    <property type="match status" value="1"/>
</dbReference>
<dbReference type="SUPFAM" id="SSF51182">
    <property type="entry name" value="RmlC-like cupins"/>
    <property type="match status" value="1"/>
</dbReference>
<dbReference type="Pfam" id="PF03079">
    <property type="entry name" value="ARD"/>
    <property type="match status" value="1"/>
</dbReference>
<feature type="binding site" evidence="11">
    <location>
        <position position="129"/>
    </location>
    <ligand>
        <name>Ni(2+)</name>
        <dbReference type="ChEBI" id="CHEBI:49786"/>
        <note>for nickel-dependent acireductone dioxygenase activity</note>
    </ligand>
</feature>
<comment type="catalytic activity">
    <reaction evidence="11">
        <text>1,2-dihydroxy-5-(methylsulfanyl)pent-1-en-3-one + O2 = 3-(methylsulfanyl)propanoate + CO + formate + 2 H(+)</text>
        <dbReference type="Rhea" id="RHEA:14161"/>
        <dbReference type="ChEBI" id="CHEBI:15378"/>
        <dbReference type="ChEBI" id="CHEBI:15379"/>
        <dbReference type="ChEBI" id="CHEBI:15740"/>
        <dbReference type="ChEBI" id="CHEBI:17245"/>
        <dbReference type="ChEBI" id="CHEBI:49016"/>
        <dbReference type="ChEBI" id="CHEBI:49252"/>
        <dbReference type="EC" id="1.13.11.53"/>
    </reaction>
</comment>
<keyword evidence="4 11" id="KW-0028">Amino-acid biosynthesis</keyword>
<dbReference type="GO" id="GO:0005634">
    <property type="term" value="C:nucleus"/>
    <property type="evidence" value="ECO:0007669"/>
    <property type="project" value="UniProtKB-SubCell"/>
</dbReference>
<keyword evidence="6 11" id="KW-0223">Dioxygenase</keyword>
<sequence>MVEVYFHDNKDNVDFREAHDSGHPVSLDHLARIGVIYKHCSTEEQVNEVALERQYKNRDEVSISSESLGDALLPKLQNFYAEHLHEDEEIRYILDGEGYFDVRSAPDDRWIRCKLVRGDLLILPAGIYHRFTLTTQNRVVAARLFKEEPKWVAHGRPVADTLSIRKEYLASIQL</sequence>
<proteinExistence type="inferred from homology"/>
<keyword evidence="3 11" id="KW-0533">Nickel</keyword>
<evidence type="ECO:0000256" key="7">
    <source>
        <dbReference type="ARBA" id="ARBA00023002"/>
    </source>
</evidence>
<dbReference type="STRING" id="1266660.A0A1G4JF62"/>
<dbReference type="GO" id="GO:0010308">
    <property type="term" value="F:acireductone dioxygenase (Ni2+-requiring) activity"/>
    <property type="evidence" value="ECO:0007669"/>
    <property type="project" value="UniProtKB-UniRule"/>
</dbReference>
<dbReference type="EMBL" id="LT598455">
    <property type="protein sequence ID" value="SCU88920.1"/>
    <property type="molecule type" value="Genomic_DNA"/>
</dbReference>
<evidence type="ECO:0000313" key="13">
    <source>
        <dbReference type="Proteomes" id="UP000190274"/>
    </source>
</evidence>
<dbReference type="InterPro" id="IPR004313">
    <property type="entry name" value="ARD"/>
</dbReference>
<dbReference type="Proteomes" id="UP000190274">
    <property type="component" value="Chromosome E"/>
</dbReference>
<evidence type="ECO:0000256" key="2">
    <source>
        <dbReference type="ARBA" id="ARBA00022490"/>
    </source>
</evidence>
<evidence type="ECO:0000256" key="5">
    <source>
        <dbReference type="ARBA" id="ARBA00022723"/>
    </source>
</evidence>
<dbReference type="UniPathway" id="UPA00904">
    <property type="reaction ID" value="UER00878"/>
</dbReference>
<dbReference type="GO" id="GO:0010309">
    <property type="term" value="F:acireductone dioxygenase [iron(II)-requiring] activity"/>
    <property type="evidence" value="ECO:0007669"/>
    <property type="project" value="UniProtKB-UniRule"/>
</dbReference>
<comment type="pathway">
    <text evidence="11">Amino-acid biosynthesis; L-methionine biosynthesis via salvage pathway; L-methionine from S-methyl-5-thio-alpha-D-ribose 1-phosphate: step 5/6.</text>
</comment>
<dbReference type="PANTHER" id="PTHR23418">
    <property type="entry name" value="ACIREDUCTONE DIOXYGENASE"/>
    <property type="match status" value="1"/>
</dbReference>
<dbReference type="FunFam" id="2.60.120.10:FF:000099">
    <property type="entry name" value="1,2-dihydroxy-3-keto-5-methylthiopentene dioxygenase"/>
    <property type="match status" value="1"/>
</dbReference>